<keyword evidence="6" id="KW-1185">Reference proteome</keyword>
<dbReference type="STRING" id="1120919.GCA_000429165_03345"/>
<accession>A0A511XEB0</accession>
<comment type="function">
    <text evidence="1">Involved in chromosome partition. Localize to both poles of the predivisional cell following completion of DNA replication.</text>
</comment>
<dbReference type="EMBL" id="BJYF01000032">
    <property type="protein sequence ID" value="GEN61297.1"/>
    <property type="molecule type" value="Genomic_DNA"/>
</dbReference>
<name>A0A511XEB0_9PROT</name>
<dbReference type="InterPro" id="IPR050678">
    <property type="entry name" value="DNA_Partitioning_ATPase"/>
</dbReference>
<dbReference type="Pfam" id="PF13614">
    <property type="entry name" value="AAA_31"/>
    <property type="match status" value="1"/>
</dbReference>
<comment type="caution">
    <text evidence="5">The sequence shown here is derived from an EMBL/GenBank/DDBJ whole genome shotgun (WGS) entry which is preliminary data.</text>
</comment>
<dbReference type="PANTHER" id="PTHR13696:SF52">
    <property type="entry name" value="PARA FAMILY PROTEIN CT_582"/>
    <property type="match status" value="1"/>
</dbReference>
<evidence type="ECO:0000313" key="5">
    <source>
        <dbReference type="EMBL" id="GEN61297.1"/>
    </source>
</evidence>
<sequence>MSDSTSPRKKRGSGPNGPANSINTPVILAIANQKGGVGKTTTAINLAAALAQEAGRVLLIDMDPQGNASTGLGVDFNARKQGSYALLMGEKDPASLARPSDVANLSVISADTDLVGAEIELIGTDDRERRLKAALQDIGKRFDYILIDCPPSLGLLTLNALVAADGVIAPLQCEFFALEGISHLTKTVERVRSQFNPALHLAGIVLTMYDKRNNLSELVAADARSFFGEAVLETVIPRNIRISEAQSHGAPVMIYDPRSSGAQSYTALATELLARFDARQKGKS</sequence>
<feature type="domain" description="AAA" evidence="4">
    <location>
        <begin position="27"/>
        <end position="200"/>
    </location>
</feature>
<dbReference type="SUPFAM" id="SSF52540">
    <property type="entry name" value="P-loop containing nucleoside triphosphate hydrolases"/>
    <property type="match status" value="1"/>
</dbReference>
<evidence type="ECO:0000259" key="4">
    <source>
        <dbReference type="Pfam" id="PF13614"/>
    </source>
</evidence>
<proteinExistence type="predicted"/>
<dbReference type="Gene3D" id="3.40.50.300">
    <property type="entry name" value="P-loop containing nucleotide triphosphate hydrolases"/>
    <property type="match status" value="1"/>
</dbReference>
<evidence type="ECO:0000313" key="6">
    <source>
        <dbReference type="Proteomes" id="UP000321635"/>
    </source>
</evidence>
<protein>
    <recommendedName>
        <fullName evidence="2">Chromosome partitioning protein ParA</fullName>
    </recommendedName>
</protein>
<evidence type="ECO:0000256" key="3">
    <source>
        <dbReference type="SAM" id="MobiDB-lite"/>
    </source>
</evidence>
<dbReference type="InterPro" id="IPR025669">
    <property type="entry name" value="AAA_dom"/>
</dbReference>
<evidence type="ECO:0000256" key="2">
    <source>
        <dbReference type="ARBA" id="ARBA00074747"/>
    </source>
</evidence>
<reference evidence="5 6" key="1">
    <citation type="submission" date="2019-07" db="EMBL/GenBank/DDBJ databases">
        <title>Whole genome shotgun sequence of Acetobacter nitrogenifigens NBRC 105050.</title>
        <authorList>
            <person name="Hosoyama A."/>
            <person name="Uohara A."/>
            <person name="Ohji S."/>
            <person name="Ichikawa N."/>
        </authorList>
    </citation>
    <scope>NUCLEOTIDE SEQUENCE [LARGE SCALE GENOMIC DNA]</scope>
    <source>
        <strain evidence="5 6">NBRC 105050</strain>
    </source>
</reference>
<gene>
    <name evidence="5" type="ORF">ANI02nite_31810</name>
</gene>
<dbReference type="FunFam" id="3.40.50.300:FF:000285">
    <property type="entry name" value="Sporulation initiation inhibitor Soj"/>
    <property type="match status" value="1"/>
</dbReference>
<organism evidence="5 6">
    <name type="scientific">Acetobacter nitrogenifigens DSM 23921 = NBRC 105050</name>
    <dbReference type="NCBI Taxonomy" id="1120919"/>
    <lineage>
        <taxon>Bacteria</taxon>
        <taxon>Pseudomonadati</taxon>
        <taxon>Pseudomonadota</taxon>
        <taxon>Alphaproteobacteria</taxon>
        <taxon>Acetobacterales</taxon>
        <taxon>Acetobacteraceae</taxon>
        <taxon>Acetobacter</taxon>
    </lineage>
</organism>
<feature type="region of interest" description="Disordered" evidence="3">
    <location>
        <begin position="1"/>
        <end position="22"/>
    </location>
</feature>
<evidence type="ECO:0000256" key="1">
    <source>
        <dbReference type="ARBA" id="ARBA00057242"/>
    </source>
</evidence>
<dbReference type="InterPro" id="IPR027417">
    <property type="entry name" value="P-loop_NTPase"/>
</dbReference>
<dbReference type="CDD" id="cd02042">
    <property type="entry name" value="ParAB_family"/>
    <property type="match status" value="1"/>
</dbReference>
<dbReference type="AlphaFoldDB" id="A0A511XEB0"/>
<dbReference type="PANTHER" id="PTHR13696">
    <property type="entry name" value="P-LOOP CONTAINING NUCLEOSIDE TRIPHOSPHATE HYDROLASE"/>
    <property type="match status" value="1"/>
</dbReference>
<dbReference type="Proteomes" id="UP000321635">
    <property type="component" value="Unassembled WGS sequence"/>
</dbReference>